<keyword evidence="6" id="KW-1185">Reference proteome</keyword>
<feature type="active site" description="Schiff-base intermediate with substrate" evidence="3">
    <location>
        <position position="174"/>
    </location>
</feature>
<dbReference type="InterPro" id="IPR002220">
    <property type="entry name" value="DapA-like"/>
</dbReference>
<dbReference type="Proteomes" id="UP000813444">
    <property type="component" value="Unassembled WGS sequence"/>
</dbReference>
<evidence type="ECO:0000256" key="4">
    <source>
        <dbReference type="PIRSR" id="PIRSR001365-2"/>
    </source>
</evidence>
<comment type="caution">
    <text evidence="5">The sequence shown here is derived from an EMBL/GenBank/DDBJ whole genome shotgun (WGS) entry which is preliminary data.</text>
</comment>
<dbReference type="GO" id="GO:0008840">
    <property type="term" value="F:4-hydroxy-tetrahydrodipicolinate synthase activity"/>
    <property type="evidence" value="ECO:0007669"/>
    <property type="project" value="TreeGrafter"/>
</dbReference>
<dbReference type="SMART" id="SM01130">
    <property type="entry name" value="DHDPS"/>
    <property type="match status" value="1"/>
</dbReference>
<gene>
    <name evidence="5" type="ORF">B0I35DRAFT_445666</name>
</gene>
<dbReference type="CDD" id="cd00408">
    <property type="entry name" value="DHDPS-like"/>
    <property type="match status" value="1"/>
</dbReference>
<dbReference type="PANTHER" id="PTHR12128:SF66">
    <property type="entry name" value="4-HYDROXY-2-OXOGLUTARATE ALDOLASE, MITOCHONDRIAL"/>
    <property type="match status" value="1"/>
</dbReference>
<protein>
    <submittedName>
        <fullName evidence="5">Dihydrodipicolinate synthase</fullName>
    </submittedName>
</protein>
<comment type="similarity">
    <text evidence="2">Belongs to the DapA family.</text>
</comment>
<evidence type="ECO:0000256" key="3">
    <source>
        <dbReference type="PIRSR" id="PIRSR001365-1"/>
    </source>
</evidence>
<dbReference type="PANTHER" id="PTHR12128">
    <property type="entry name" value="DIHYDRODIPICOLINATE SYNTHASE"/>
    <property type="match status" value="1"/>
</dbReference>
<dbReference type="SUPFAM" id="SSF51569">
    <property type="entry name" value="Aldolase"/>
    <property type="match status" value="1"/>
</dbReference>
<dbReference type="Pfam" id="PF00701">
    <property type="entry name" value="DHDPS"/>
    <property type="match status" value="1"/>
</dbReference>
<evidence type="ECO:0000313" key="6">
    <source>
        <dbReference type="Proteomes" id="UP000813444"/>
    </source>
</evidence>
<dbReference type="PIRSF" id="PIRSF001365">
    <property type="entry name" value="DHDPS"/>
    <property type="match status" value="1"/>
</dbReference>
<evidence type="ECO:0000313" key="5">
    <source>
        <dbReference type="EMBL" id="KAH7304191.1"/>
    </source>
</evidence>
<evidence type="ECO:0000256" key="2">
    <source>
        <dbReference type="PIRNR" id="PIRNR001365"/>
    </source>
</evidence>
<organism evidence="5 6">
    <name type="scientific">Stachybotrys elegans</name>
    <dbReference type="NCBI Taxonomy" id="80388"/>
    <lineage>
        <taxon>Eukaryota</taxon>
        <taxon>Fungi</taxon>
        <taxon>Dikarya</taxon>
        <taxon>Ascomycota</taxon>
        <taxon>Pezizomycotina</taxon>
        <taxon>Sordariomycetes</taxon>
        <taxon>Hypocreomycetidae</taxon>
        <taxon>Hypocreales</taxon>
        <taxon>Stachybotryaceae</taxon>
        <taxon>Stachybotrys</taxon>
    </lineage>
</organism>
<proteinExistence type="inferred from homology"/>
<dbReference type="Gene3D" id="3.20.20.70">
    <property type="entry name" value="Aldolase class I"/>
    <property type="match status" value="1"/>
</dbReference>
<evidence type="ECO:0000256" key="1">
    <source>
        <dbReference type="ARBA" id="ARBA00023239"/>
    </source>
</evidence>
<sequence length="327" mass="35451">MGRILKPGAYGPLPTFFTENQEIDYKSYEKHLLNLAKRGINPVCAGSLGEAVHLSPEERITLIRFIRRTLDDAGMTDMPIVAGVGGSSTRETIRLARAAADAGADAGLVILPAYYAASLSTDHEQIVQYYVDICSESPIPLFLYNFPANAGGLDMSSAIIKAVIRRAPNLCGVKLTCGGSIGKLVRLSSFINGEPSVNSCRPYPFLLLDGLISDLTPWMKCGGHGTVSGIPNFAPAASMRLWALLNKPDLTADETREAERIQSILSNADVAAVPAGVRGMKYVLHKLHGYGQDPRRPLLRLGEAEGEQLMLQFKDMIELEAEYCRTA</sequence>
<feature type="binding site" evidence="4">
    <location>
        <position position="227"/>
    </location>
    <ligand>
        <name>pyruvate</name>
        <dbReference type="ChEBI" id="CHEBI:15361"/>
    </ligand>
</feature>
<keyword evidence="1 2" id="KW-0456">Lyase</keyword>
<reference evidence="5" key="1">
    <citation type="journal article" date="2021" name="Nat. Commun.">
        <title>Genetic determinants of endophytism in the Arabidopsis root mycobiome.</title>
        <authorList>
            <person name="Mesny F."/>
            <person name="Miyauchi S."/>
            <person name="Thiergart T."/>
            <person name="Pickel B."/>
            <person name="Atanasova L."/>
            <person name="Karlsson M."/>
            <person name="Huettel B."/>
            <person name="Barry K.W."/>
            <person name="Haridas S."/>
            <person name="Chen C."/>
            <person name="Bauer D."/>
            <person name="Andreopoulos W."/>
            <person name="Pangilinan J."/>
            <person name="LaButti K."/>
            <person name="Riley R."/>
            <person name="Lipzen A."/>
            <person name="Clum A."/>
            <person name="Drula E."/>
            <person name="Henrissat B."/>
            <person name="Kohler A."/>
            <person name="Grigoriev I.V."/>
            <person name="Martin F.M."/>
            <person name="Hacquard S."/>
        </authorList>
    </citation>
    <scope>NUCLEOTIDE SEQUENCE</scope>
    <source>
        <strain evidence="5">MPI-CAGE-CH-0235</strain>
    </source>
</reference>
<name>A0A8K0SEN5_9HYPO</name>
<feature type="active site" description="Proton donor/acceptor" evidence="3">
    <location>
        <position position="144"/>
    </location>
</feature>
<dbReference type="OrthoDB" id="191315at2759"/>
<dbReference type="PRINTS" id="PR00146">
    <property type="entry name" value="DHPICSNTHASE"/>
</dbReference>
<dbReference type="InterPro" id="IPR013785">
    <property type="entry name" value="Aldolase_TIM"/>
</dbReference>
<dbReference type="EMBL" id="JAGPNK010000025">
    <property type="protein sequence ID" value="KAH7304191.1"/>
    <property type="molecule type" value="Genomic_DNA"/>
</dbReference>
<dbReference type="AlphaFoldDB" id="A0A8K0SEN5"/>
<accession>A0A8K0SEN5</accession>